<keyword evidence="4" id="KW-1185">Reference proteome</keyword>
<protein>
    <submittedName>
        <fullName evidence="3">Uncharacterized protein</fullName>
    </submittedName>
</protein>
<reference evidence="4" key="1">
    <citation type="journal article" date="2008" name="Nat. Genet.">
        <title>The Pristionchus pacificus genome provides a unique perspective on nematode lifestyle and parasitism.</title>
        <authorList>
            <person name="Dieterich C."/>
            <person name="Clifton S.W."/>
            <person name="Schuster L.N."/>
            <person name="Chinwalla A."/>
            <person name="Delehaunty K."/>
            <person name="Dinkelacker I."/>
            <person name="Fulton L."/>
            <person name="Fulton R."/>
            <person name="Godfrey J."/>
            <person name="Minx P."/>
            <person name="Mitreva M."/>
            <person name="Roeseler W."/>
            <person name="Tian H."/>
            <person name="Witte H."/>
            <person name="Yang S.P."/>
            <person name="Wilson R.K."/>
            <person name="Sommer R.J."/>
        </authorList>
    </citation>
    <scope>NUCLEOTIDE SEQUENCE [LARGE SCALE GENOMIC DNA]</scope>
    <source>
        <strain evidence="4">PS312</strain>
    </source>
</reference>
<reference evidence="3" key="2">
    <citation type="submission" date="2022-06" db="UniProtKB">
        <authorList>
            <consortium name="EnsemblMetazoa"/>
        </authorList>
    </citation>
    <scope>IDENTIFICATION</scope>
    <source>
        <strain evidence="3">PS312</strain>
    </source>
</reference>
<sequence>MVPAGKGLCGEDSSTKKTPAHARLRIRPTVGLNLRATPSTVLSGTKGAGFFLQPLRLMIMHRTCISCDKQKPWREMVKWTTDPELEQKWSTALTANDCEKRNLEERVADLRRKNTIVYLCESHFDEKAAFTLTPSGFMLRPNAVPKNTRKKPLNDSSKKNSKQSNNKDLKTSSPTVTPNSKKEFPPAKRKQEESKKDEVPPKKKTPSSSPQLEMISPKVKTPPPSSTAAVNRGEENKGNEDLSVKKLDDARIQPTTTTSIFPPIRATEEKKEETTGITENGEATKRTADTIQPQPTDPVNIPTCVTPPSTIEKDVKNGEVAVDVTMNEDAGKVIEVQPVAGEEAVVKVEELDDVDNHPQDALASLEERIEAKLAEAEAEEAAAHLEEVLEDSNPSLDPVDDCIASVIRQATRPPSPPPMKLVKPNLSYEALCYEAFEYIEKNFQQSKLTMANICFYISNKYRLPCSQHSRVDEYRKIGRANEQRRGQFDGELRVKLVKKKVETVEQTDNLLNVIGSTPAVAHHCDCDKERRPIHWPETTRNDYLTTATTEMTTAF</sequence>
<dbReference type="EnsemblMetazoa" id="PPA10495.1">
    <property type="protein sequence ID" value="PPA10495.1"/>
    <property type="gene ID" value="WBGene00100049"/>
</dbReference>
<keyword evidence="1" id="KW-0175">Coiled coil</keyword>
<dbReference type="AlphaFoldDB" id="A0A2A6BXQ4"/>
<evidence type="ECO:0000256" key="2">
    <source>
        <dbReference type="SAM" id="MobiDB-lite"/>
    </source>
</evidence>
<feature type="coiled-coil region" evidence="1">
    <location>
        <begin position="359"/>
        <end position="391"/>
    </location>
</feature>
<evidence type="ECO:0000313" key="4">
    <source>
        <dbReference type="Proteomes" id="UP000005239"/>
    </source>
</evidence>
<dbReference type="Proteomes" id="UP000005239">
    <property type="component" value="Unassembled WGS sequence"/>
</dbReference>
<evidence type="ECO:0000256" key="1">
    <source>
        <dbReference type="SAM" id="Coils"/>
    </source>
</evidence>
<feature type="compositionally biased region" description="Basic and acidic residues" evidence="2">
    <location>
        <begin position="232"/>
        <end position="251"/>
    </location>
</feature>
<organism evidence="3 4">
    <name type="scientific">Pristionchus pacificus</name>
    <name type="common">Parasitic nematode worm</name>
    <dbReference type="NCBI Taxonomy" id="54126"/>
    <lineage>
        <taxon>Eukaryota</taxon>
        <taxon>Metazoa</taxon>
        <taxon>Ecdysozoa</taxon>
        <taxon>Nematoda</taxon>
        <taxon>Chromadorea</taxon>
        <taxon>Rhabditida</taxon>
        <taxon>Rhabditina</taxon>
        <taxon>Diplogasteromorpha</taxon>
        <taxon>Diplogasteroidea</taxon>
        <taxon>Neodiplogasteridae</taxon>
        <taxon>Pristionchus</taxon>
    </lineage>
</organism>
<name>A0A2A6BXQ4_PRIPA</name>
<gene>
    <name evidence="3" type="primary">WBGene00100049</name>
</gene>
<accession>A0A2A6BXQ4</accession>
<evidence type="ECO:0000313" key="3">
    <source>
        <dbReference type="EnsemblMetazoa" id="PPA10495.1"/>
    </source>
</evidence>
<feature type="region of interest" description="Disordered" evidence="2">
    <location>
        <begin position="137"/>
        <end position="301"/>
    </location>
</feature>
<proteinExistence type="predicted"/>
<feature type="compositionally biased region" description="Basic and acidic residues" evidence="2">
    <location>
        <begin position="180"/>
        <end position="201"/>
    </location>
</feature>
<accession>A0A8R1U9K2</accession>
<feature type="region of interest" description="Disordered" evidence="2">
    <location>
        <begin position="1"/>
        <end position="20"/>
    </location>
</feature>